<dbReference type="PANTHER" id="PTHR16160">
    <property type="entry name" value="FERMITIN 2-RELATED"/>
    <property type="match status" value="1"/>
</dbReference>
<proteinExistence type="predicted"/>
<feature type="non-terminal residue" evidence="2">
    <location>
        <position position="72"/>
    </location>
</feature>
<dbReference type="PANTHER" id="PTHR16160:SF1">
    <property type="entry name" value="FERMITIN FAMILY HOMOLOG 3"/>
    <property type="match status" value="1"/>
</dbReference>
<comment type="caution">
    <text evidence="2">The sequence shown here is derived from an EMBL/GenBank/DDBJ whole genome shotgun (WGS) entry which is preliminary data.</text>
</comment>
<evidence type="ECO:0000313" key="3">
    <source>
        <dbReference type="Proteomes" id="UP001529510"/>
    </source>
</evidence>
<dbReference type="Proteomes" id="UP001529510">
    <property type="component" value="Unassembled WGS sequence"/>
</dbReference>
<dbReference type="InterPro" id="IPR037843">
    <property type="entry name" value="Kindlin/fermitin"/>
</dbReference>
<dbReference type="Gene3D" id="2.30.29.30">
    <property type="entry name" value="Pleckstrin-homology domain (PH domain)/Phosphotyrosine-binding domain (PTB)"/>
    <property type="match status" value="1"/>
</dbReference>
<dbReference type="AlphaFoldDB" id="A0ABD0R1V9"/>
<accession>A0ABD0R1V9</accession>
<dbReference type="InterPro" id="IPR011993">
    <property type="entry name" value="PH-like_dom_sf"/>
</dbReference>
<organism evidence="2 3">
    <name type="scientific">Cirrhinus mrigala</name>
    <name type="common">Mrigala</name>
    <dbReference type="NCBI Taxonomy" id="683832"/>
    <lineage>
        <taxon>Eukaryota</taxon>
        <taxon>Metazoa</taxon>
        <taxon>Chordata</taxon>
        <taxon>Craniata</taxon>
        <taxon>Vertebrata</taxon>
        <taxon>Euteleostomi</taxon>
        <taxon>Actinopterygii</taxon>
        <taxon>Neopterygii</taxon>
        <taxon>Teleostei</taxon>
        <taxon>Ostariophysi</taxon>
        <taxon>Cypriniformes</taxon>
        <taxon>Cyprinidae</taxon>
        <taxon>Labeoninae</taxon>
        <taxon>Labeonini</taxon>
        <taxon>Cirrhinus</taxon>
    </lineage>
</organism>
<feature type="non-terminal residue" evidence="2">
    <location>
        <position position="1"/>
    </location>
</feature>
<keyword evidence="3" id="KW-1185">Reference proteome</keyword>
<name>A0ABD0R1V9_CIRMR</name>
<feature type="compositionally biased region" description="Polar residues" evidence="1">
    <location>
        <begin position="41"/>
        <end position="59"/>
    </location>
</feature>
<evidence type="ECO:0000313" key="2">
    <source>
        <dbReference type="EMBL" id="KAL0191967.1"/>
    </source>
</evidence>
<evidence type="ECO:0000256" key="1">
    <source>
        <dbReference type="SAM" id="MobiDB-lite"/>
    </source>
</evidence>
<protein>
    <submittedName>
        <fullName evidence="2">Uncharacterized protein</fullName>
    </submittedName>
</protein>
<dbReference type="EMBL" id="JAMKFB020000005">
    <property type="protein sequence ID" value="KAL0191967.1"/>
    <property type="molecule type" value="Genomic_DNA"/>
</dbReference>
<gene>
    <name evidence="2" type="ORF">M9458_010263</name>
</gene>
<reference evidence="2 3" key="1">
    <citation type="submission" date="2024-05" db="EMBL/GenBank/DDBJ databases">
        <title>Genome sequencing and assembly of Indian major carp, Cirrhinus mrigala (Hamilton, 1822).</title>
        <authorList>
            <person name="Mohindra V."/>
            <person name="Chowdhury L.M."/>
            <person name="Lal K."/>
            <person name="Jena J.K."/>
        </authorList>
    </citation>
    <scope>NUCLEOTIDE SEQUENCE [LARGE SCALE GENOMIC DNA]</scope>
    <source>
        <strain evidence="2">CM1030</strain>
        <tissue evidence="2">Blood</tissue>
    </source>
</reference>
<sequence length="72" mass="8145">EQQYSRWMAACRLASKGKTLADSSFSSEVQSIQSFLAMQKTTPSNNTAQTDESINTHSLVSPRYQKKYKPKQ</sequence>
<feature type="region of interest" description="Disordered" evidence="1">
    <location>
        <begin position="41"/>
        <end position="72"/>
    </location>
</feature>